<name>A0A6A6DKB5_9PEZI</name>
<feature type="domain" description="Heterokaryon incompatibility" evidence="1">
    <location>
        <begin position="39"/>
        <end position="148"/>
    </location>
</feature>
<reference evidence="2" key="1">
    <citation type="journal article" date="2020" name="Stud. Mycol.">
        <title>101 Dothideomycetes genomes: a test case for predicting lifestyles and emergence of pathogens.</title>
        <authorList>
            <person name="Haridas S."/>
            <person name="Albert R."/>
            <person name="Binder M."/>
            <person name="Bloem J."/>
            <person name="Labutti K."/>
            <person name="Salamov A."/>
            <person name="Andreopoulos B."/>
            <person name="Baker S."/>
            <person name="Barry K."/>
            <person name="Bills G."/>
            <person name="Bluhm B."/>
            <person name="Cannon C."/>
            <person name="Castanera R."/>
            <person name="Culley D."/>
            <person name="Daum C."/>
            <person name="Ezra D."/>
            <person name="Gonzalez J."/>
            <person name="Henrissat B."/>
            <person name="Kuo A."/>
            <person name="Liang C."/>
            <person name="Lipzen A."/>
            <person name="Lutzoni F."/>
            <person name="Magnuson J."/>
            <person name="Mondo S."/>
            <person name="Nolan M."/>
            <person name="Ohm R."/>
            <person name="Pangilinan J."/>
            <person name="Park H.-J."/>
            <person name="Ramirez L."/>
            <person name="Alfaro M."/>
            <person name="Sun H."/>
            <person name="Tritt A."/>
            <person name="Yoshinaga Y."/>
            <person name="Zwiers L.-H."/>
            <person name="Turgeon B."/>
            <person name="Goodwin S."/>
            <person name="Spatafora J."/>
            <person name="Crous P."/>
            <person name="Grigoriev I."/>
        </authorList>
    </citation>
    <scope>NUCLEOTIDE SEQUENCE</scope>
    <source>
        <strain evidence="2">CBS 207.26</strain>
    </source>
</reference>
<evidence type="ECO:0000313" key="2">
    <source>
        <dbReference type="EMBL" id="KAF2179911.1"/>
    </source>
</evidence>
<keyword evidence="3" id="KW-1185">Reference proteome</keyword>
<dbReference type="PANTHER" id="PTHR33112">
    <property type="entry name" value="DOMAIN PROTEIN, PUTATIVE-RELATED"/>
    <property type="match status" value="1"/>
</dbReference>
<dbReference type="OrthoDB" id="5125733at2759"/>
<dbReference type="Pfam" id="PF06985">
    <property type="entry name" value="HET"/>
    <property type="match status" value="1"/>
</dbReference>
<organism evidence="2 3">
    <name type="scientific">Zopfia rhizophila CBS 207.26</name>
    <dbReference type="NCBI Taxonomy" id="1314779"/>
    <lineage>
        <taxon>Eukaryota</taxon>
        <taxon>Fungi</taxon>
        <taxon>Dikarya</taxon>
        <taxon>Ascomycota</taxon>
        <taxon>Pezizomycotina</taxon>
        <taxon>Dothideomycetes</taxon>
        <taxon>Dothideomycetes incertae sedis</taxon>
        <taxon>Zopfiaceae</taxon>
        <taxon>Zopfia</taxon>
    </lineage>
</organism>
<evidence type="ECO:0000259" key="1">
    <source>
        <dbReference type="Pfam" id="PF06985"/>
    </source>
</evidence>
<proteinExistence type="predicted"/>
<dbReference type="PANTHER" id="PTHR33112:SF16">
    <property type="entry name" value="HETEROKARYON INCOMPATIBILITY DOMAIN-CONTAINING PROTEIN"/>
    <property type="match status" value="1"/>
</dbReference>
<evidence type="ECO:0000313" key="3">
    <source>
        <dbReference type="Proteomes" id="UP000800200"/>
    </source>
</evidence>
<protein>
    <submittedName>
        <fullName evidence="2">HET-domain-containing protein</fullName>
    </submittedName>
</protein>
<accession>A0A6A6DKB5</accession>
<dbReference type="EMBL" id="ML994662">
    <property type="protein sequence ID" value="KAF2179911.1"/>
    <property type="molecule type" value="Genomic_DNA"/>
</dbReference>
<dbReference type="Proteomes" id="UP000800200">
    <property type="component" value="Unassembled WGS sequence"/>
</dbReference>
<gene>
    <name evidence="2" type="ORF">K469DRAFT_693786</name>
</gene>
<dbReference type="InterPro" id="IPR010730">
    <property type="entry name" value="HET"/>
</dbReference>
<sequence>MLPSRFVDVGPADGSRHPYLYMPSKDSDYRNLSADSRRYIGLSYCWGSDPTLTTTASSLETRKKGIHMMDLPQTIYDAVVITRRLGIGYLWVDALCILQGTDDLAITDWKRESSKMADIYGNAFLTIAAAAPRSGREGIYFSRKPPNWQVAMKFSAKINPPLNGPAYVGSKLHSVLALMSPCGIAAGHCRSAYFPLA</sequence>
<dbReference type="AlphaFoldDB" id="A0A6A6DKB5"/>